<reference evidence="4" key="1">
    <citation type="journal article" date="2014" name="Front. Microbiol.">
        <title>High frequency of phylogenetically diverse reductive dehalogenase-homologous genes in deep subseafloor sedimentary metagenomes.</title>
        <authorList>
            <person name="Kawai M."/>
            <person name="Futagami T."/>
            <person name="Toyoda A."/>
            <person name="Takaki Y."/>
            <person name="Nishi S."/>
            <person name="Hori S."/>
            <person name="Arai W."/>
            <person name="Tsubouchi T."/>
            <person name="Morono Y."/>
            <person name="Uchiyama I."/>
            <person name="Ito T."/>
            <person name="Fujiyama A."/>
            <person name="Inagaki F."/>
            <person name="Takami H."/>
        </authorList>
    </citation>
    <scope>NUCLEOTIDE SEQUENCE</scope>
    <source>
        <strain evidence="4">Expedition CK06-06</strain>
    </source>
</reference>
<keyword evidence="2" id="KW-0326">Glycosidase</keyword>
<dbReference type="InterPro" id="IPR001944">
    <property type="entry name" value="Glycoside_Hdrlase_35"/>
</dbReference>
<keyword evidence="1" id="KW-0378">Hydrolase</keyword>
<dbReference type="PANTHER" id="PTHR23421">
    <property type="entry name" value="BETA-GALACTOSIDASE RELATED"/>
    <property type="match status" value="1"/>
</dbReference>
<sequence length="278" mass="32497">QVRWTSDWKYMADSAEVDSKYDHSGWLKLDKPVSLEEAGFIGHGYYWYRTQFDLEDAPGMVFMDYKHNDTDRMFIYINGQLIYKSYNKKIKHRNITSVLKSGKNTMVILYANEFHNKSHPHEGDIVKFSGIMNPIEIYGKYANNKELKVSLTSFFVKKELTGISRGYHTLEYDDELWNSIPDVKKFVAGPKMGHIVWFRRKFKYDIGKPFSAPLMFKTKKADQRLTVYMNGRAVGRYDILGPQEEFYIPEAFLNPGENNVLSMILECPAFYDELQSGY</sequence>
<name>X1BJR6_9ZZZZ</name>
<feature type="non-terminal residue" evidence="4">
    <location>
        <position position="1"/>
    </location>
</feature>
<evidence type="ECO:0000256" key="2">
    <source>
        <dbReference type="ARBA" id="ARBA00023295"/>
    </source>
</evidence>
<dbReference type="AlphaFoldDB" id="X1BJR6"/>
<dbReference type="InterPro" id="IPR008979">
    <property type="entry name" value="Galactose-bd-like_sf"/>
</dbReference>
<feature type="non-terminal residue" evidence="4">
    <location>
        <position position="278"/>
    </location>
</feature>
<dbReference type="InterPro" id="IPR048913">
    <property type="entry name" value="BetaGal_gal-bd"/>
</dbReference>
<feature type="domain" description="Beta-galactosidase galactose-binding" evidence="3">
    <location>
        <begin position="196"/>
        <end position="258"/>
    </location>
</feature>
<dbReference type="Gene3D" id="2.60.120.260">
    <property type="entry name" value="Galactose-binding domain-like"/>
    <property type="match status" value="2"/>
</dbReference>
<evidence type="ECO:0000313" key="4">
    <source>
        <dbReference type="EMBL" id="GAG95280.1"/>
    </source>
</evidence>
<dbReference type="SUPFAM" id="SSF49785">
    <property type="entry name" value="Galactose-binding domain-like"/>
    <property type="match status" value="2"/>
</dbReference>
<proteinExistence type="predicted"/>
<evidence type="ECO:0000256" key="1">
    <source>
        <dbReference type="ARBA" id="ARBA00022801"/>
    </source>
</evidence>
<organism evidence="4">
    <name type="scientific">marine sediment metagenome</name>
    <dbReference type="NCBI Taxonomy" id="412755"/>
    <lineage>
        <taxon>unclassified sequences</taxon>
        <taxon>metagenomes</taxon>
        <taxon>ecological metagenomes</taxon>
    </lineage>
</organism>
<dbReference type="EMBL" id="BART01026303">
    <property type="protein sequence ID" value="GAG95280.1"/>
    <property type="molecule type" value="Genomic_DNA"/>
</dbReference>
<dbReference type="GO" id="GO:0005975">
    <property type="term" value="P:carbohydrate metabolic process"/>
    <property type="evidence" value="ECO:0007669"/>
    <property type="project" value="InterPro"/>
</dbReference>
<comment type="caution">
    <text evidence="4">The sequence shown here is derived from an EMBL/GenBank/DDBJ whole genome shotgun (WGS) entry which is preliminary data.</text>
</comment>
<dbReference type="GO" id="GO:0004553">
    <property type="term" value="F:hydrolase activity, hydrolyzing O-glycosyl compounds"/>
    <property type="evidence" value="ECO:0007669"/>
    <property type="project" value="InterPro"/>
</dbReference>
<dbReference type="Pfam" id="PF21467">
    <property type="entry name" value="BetaGal_gal-bd"/>
    <property type="match status" value="1"/>
</dbReference>
<accession>X1BJR6</accession>
<gene>
    <name evidence="4" type="ORF">S01H4_46962</name>
</gene>
<evidence type="ECO:0000259" key="3">
    <source>
        <dbReference type="Pfam" id="PF21467"/>
    </source>
</evidence>
<protein>
    <recommendedName>
        <fullName evidence="3">Beta-galactosidase galactose-binding domain-containing protein</fullName>
    </recommendedName>
</protein>